<proteinExistence type="predicted"/>
<accession>A0A1F6E1X9</accession>
<comment type="caution">
    <text evidence="1">The sequence shown here is derived from an EMBL/GenBank/DDBJ whole genome shotgun (WGS) entry which is preliminary data.</text>
</comment>
<sequence>MARRWAYACIWLLVCRVLAEREERGELSPQFKRKLLKVLKGDSDDREAGDLIRQLIRRAQPHFLKKERGEVRTWVKIYLRRHIEFE</sequence>
<dbReference type="STRING" id="1798499.A3C95_00935"/>
<name>A0A1F6E1X9_9BACT</name>
<reference evidence="1 2" key="1">
    <citation type="journal article" date="2016" name="Nat. Commun.">
        <title>Thousands of microbial genomes shed light on interconnected biogeochemical processes in an aquifer system.</title>
        <authorList>
            <person name="Anantharaman K."/>
            <person name="Brown C.T."/>
            <person name="Hug L.A."/>
            <person name="Sharon I."/>
            <person name="Castelle C.J."/>
            <person name="Probst A.J."/>
            <person name="Thomas B.C."/>
            <person name="Singh A."/>
            <person name="Wilkins M.J."/>
            <person name="Karaoz U."/>
            <person name="Brodie E.L."/>
            <person name="Williams K.H."/>
            <person name="Hubbard S.S."/>
            <person name="Banfield J.F."/>
        </authorList>
    </citation>
    <scope>NUCLEOTIDE SEQUENCE [LARGE SCALE GENOMIC DNA]</scope>
</reference>
<evidence type="ECO:0000313" key="2">
    <source>
        <dbReference type="Proteomes" id="UP000177107"/>
    </source>
</evidence>
<gene>
    <name evidence="1" type="ORF">A3C95_00935</name>
</gene>
<organism evidence="1 2">
    <name type="scientific">Candidatus Kaiserbacteria bacterium RIFCSPHIGHO2_02_FULL_56_30</name>
    <dbReference type="NCBI Taxonomy" id="1798499"/>
    <lineage>
        <taxon>Bacteria</taxon>
        <taxon>Candidatus Kaiseribacteriota</taxon>
    </lineage>
</organism>
<dbReference type="Proteomes" id="UP000177107">
    <property type="component" value="Unassembled WGS sequence"/>
</dbReference>
<dbReference type="AlphaFoldDB" id="A0A1F6E1X9"/>
<dbReference type="EMBL" id="MFLM01000029">
    <property type="protein sequence ID" value="OGG67671.1"/>
    <property type="molecule type" value="Genomic_DNA"/>
</dbReference>
<protein>
    <submittedName>
        <fullName evidence="1">Uncharacterized protein</fullName>
    </submittedName>
</protein>
<evidence type="ECO:0000313" key="1">
    <source>
        <dbReference type="EMBL" id="OGG67671.1"/>
    </source>
</evidence>